<evidence type="ECO:0000313" key="9">
    <source>
        <dbReference type="EMBL" id="MDA4848393.1"/>
    </source>
</evidence>
<dbReference type="PANTHER" id="PTHR30489">
    <property type="entry name" value="LIPOPROTEIN-RELEASING SYSTEM TRANSMEMBRANE PROTEIN LOLE"/>
    <property type="match status" value="1"/>
</dbReference>
<keyword evidence="4 7" id="KW-0812">Transmembrane</keyword>
<evidence type="ECO:0000256" key="2">
    <source>
        <dbReference type="ARBA" id="ARBA00005236"/>
    </source>
</evidence>
<accession>A0ABT4VWL0</accession>
<sequence>MAVLDRKLYRDLGRLWAQALAIALVMACGVATLILSVGAYRSLEETRAAFYDRYRFGTVFASAVRAPRHLQSRIENISGVASAELRIVRPVLIDVVGMAEPASGKVVSIPEFREPSVNRLYLRHGRLPESGRENEVAVSETFAEAHGFRPGDTFEAIMNGRKRALKIVGTVLSPEYVYAIGPGDMVPDPRRYGVFFMAQKALEGLFDMEGAFNDVSLSTVRNAEIPAIIETLDELLDAHGGTGAYDRDDQFSHAFLDSELQQLEAMSSIIPPIFLVVAAFLVNMILSRLIALEREQIGLLKALGYGNFAIGGHYAKLVIAIALVGLVIGSVAGLWLGRGMTRLYADFFSFPFLIFRQSIDLYVLAGTVTVAAALAGAAKAIWSTVSLPPAVAMSPPAPTTYHSLFLGRLERLGIFSQLTVMAFRHLIRWPVRSLLTTLGTAMSVALLVTSMFAYDSIDFMIDAIFFQADRQDATLTFSDELGPEAIFAVSSLPGVLKAEPFRQTAVKLRNGHRELRMSIVGVPEDADLSRILDLDLSPMPPPAAGLVLSERVADKLHLKPGDFVEVELLERDNRTIEVEVGALAQSPVGSPDTGGPAVPGAIAVSGLAQSYVGLTAYMRAEALDRLLRDGRRISGARVQVDEAELAALYGEIKRTPAIASIALQGVSRQRFRETIEQNITTSTTIYITLAVIITFGVIYNSTRIQLSERARELASLRVFGFTKAEVSSVLMIELSVIVFLAQPLGWALGYGLSWSVVRGFENDLFRIPLIVSPQTMAISSLVVLGAAIVSALIVRRRVDRLDLIRVLKTRE</sequence>
<dbReference type="Proteomes" id="UP001148313">
    <property type="component" value="Unassembled WGS sequence"/>
</dbReference>
<feature type="domain" description="ABC3 transporter permease C-terminal" evidence="8">
    <location>
        <begin position="270"/>
        <end position="378"/>
    </location>
</feature>
<evidence type="ECO:0000256" key="1">
    <source>
        <dbReference type="ARBA" id="ARBA00004651"/>
    </source>
</evidence>
<feature type="transmembrane region" description="Helical" evidence="7">
    <location>
        <begin position="15"/>
        <end position="40"/>
    </location>
</feature>
<dbReference type="Pfam" id="PF02687">
    <property type="entry name" value="FtsX"/>
    <property type="match status" value="2"/>
</dbReference>
<keyword evidence="3" id="KW-1003">Cell membrane</keyword>
<feature type="transmembrane region" description="Helical" evidence="7">
    <location>
        <begin position="317"/>
        <end position="338"/>
    </location>
</feature>
<keyword evidence="10" id="KW-1185">Reference proteome</keyword>
<evidence type="ECO:0000256" key="7">
    <source>
        <dbReference type="SAM" id="Phobius"/>
    </source>
</evidence>
<evidence type="ECO:0000313" key="10">
    <source>
        <dbReference type="Proteomes" id="UP001148313"/>
    </source>
</evidence>
<comment type="subcellular location">
    <subcellularLocation>
        <location evidence="1">Cell membrane</location>
        <topology evidence="1">Multi-pass membrane protein</topology>
    </subcellularLocation>
</comment>
<keyword evidence="6 7" id="KW-0472">Membrane</keyword>
<evidence type="ECO:0000256" key="5">
    <source>
        <dbReference type="ARBA" id="ARBA00022989"/>
    </source>
</evidence>
<feature type="transmembrane region" description="Helical" evidence="7">
    <location>
        <begin position="726"/>
        <end position="749"/>
    </location>
</feature>
<feature type="transmembrane region" description="Helical" evidence="7">
    <location>
        <begin position="269"/>
        <end position="291"/>
    </location>
</feature>
<dbReference type="InterPro" id="IPR051447">
    <property type="entry name" value="Lipoprotein-release_system"/>
</dbReference>
<proteinExistence type="inferred from homology"/>
<evidence type="ECO:0000256" key="4">
    <source>
        <dbReference type="ARBA" id="ARBA00022692"/>
    </source>
</evidence>
<dbReference type="PANTHER" id="PTHR30489:SF0">
    <property type="entry name" value="LIPOPROTEIN-RELEASING SYSTEM TRANSMEMBRANE PROTEIN LOLE"/>
    <property type="match status" value="1"/>
</dbReference>
<feature type="transmembrane region" description="Helical" evidence="7">
    <location>
        <begin position="769"/>
        <end position="794"/>
    </location>
</feature>
<organism evidence="9 10">
    <name type="scientific">Hoeflea poritis</name>
    <dbReference type="NCBI Taxonomy" id="2993659"/>
    <lineage>
        <taxon>Bacteria</taxon>
        <taxon>Pseudomonadati</taxon>
        <taxon>Pseudomonadota</taxon>
        <taxon>Alphaproteobacteria</taxon>
        <taxon>Hyphomicrobiales</taxon>
        <taxon>Rhizobiaceae</taxon>
        <taxon>Hoeflea</taxon>
    </lineage>
</organism>
<evidence type="ECO:0000256" key="3">
    <source>
        <dbReference type="ARBA" id="ARBA00022475"/>
    </source>
</evidence>
<dbReference type="PROSITE" id="PS51257">
    <property type="entry name" value="PROKAR_LIPOPROTEIN"/>
    <property type="match status" value="1"/>
</dbReference>
<evidence type="ECO:0000256" key="6">
    <source>
        <dbReference type="ARBA" id="ARBA00023136"/>
    </source>
</evidence>
<dbReference type="InterPro" id="IPR003838">
    <property type="entry name" value="ABC3_permease_C"/>
</dbReference>
<comment type="similarity">
    <text evidence="2">Belongs to the ABC-4 integral membrane protein family. LolC/E subfamily.</text>
</comment>
<gene>
    <name evidence="9" type="ORF">OOZ53_23750</name>
</gene>
<reference evidence="9" key="1">
    <citation type="submission" date="2022-11" db="EMBL/GenBank/DDBJ databases">
        <title>Hoeflea poritis sp. nov., isolated from scleractinian coral Porites lutea.</title>
        <authorList>
            <person name="Zhang G."/>
            <person name="Wei Q."/>
            <person name="Cai L."/>
        </authorList>
    </citation>
    <scope>NUCLEOTIDE SEQUENCE</scope>
    <source>
        <strain evidence="9">E7-10</strain>
    </source>
</reference>
<comment type="caution">
    <text evidence="9">The sequence shown here is derived from an EMBL/GenBank/DDBJ whole genome shotgun (WGS) entry which is preliminary data.</text>
</comment>
<name>A0ABT4VWL0_9HYPH</name>
<feature type="transmembrane region" description="Helical" evidence="7">
    <location>
        <begin position="359"/>
        <end position="382"/>
    </location>
</feature>
<feature type="domain" description="ABC3 transporter permease C-terminal" evidence="8">
    <location>
        <begin position="685"/>
        <end position="798"/>
    </location>
</feature>
<protein>
    <submittedName>
        <fullName evidence="9">FtsX-like permease family protein</fullName>
    </submittedName>
</protein>
<evidence type="ECO:0000259" key="8">
    <source>
        <dbReference type="Pfam" id="PF02687"/>
    </source>
</evidence>
<feature type="transmembrane region" description="Helical" evidence="7">
    <location>
        <begin position="435"/>
        <end position="454"/>
    </location>
</feature>
<dbReference type="RefSeq" id="WP_271092256.1">
    <property type="nucleotide sequence ID" value="NZ_JAPJZH010000022.1"/>
</dbReference>
<keyword evidence="5 7" id="KW-1133">Transmembrane helix</keyword>
<dbReference type="EMBL" id="JAPJZH010000022">
    <property type="protein sequence ID" value="MDA4848393.1"/>
    <property type="molecule type" value="Genomic_DNA"/>
</dbReference>
<feature type="transmembrane region" description="Helical" evidence="7">
    <location>
        <begin position="685"/>
        <end position="706"/>
    </location>
</feature>